<organism evidence="3 4">
    <name type="scientific">Cymbomonas tetramitiformis</name>
    <dbReference type="NCBI Taxonomy" id="36881"/>
    <lineage>
        <taxon>Eukaryota</taxon>
        <taxon>Viridiplantae</taxon>
        <taxon>Chlorophyta</taxon>
        <taxon>Pyramimonadophyceae</taxon>
        <taxon>Pyramimonadales</taxon>
        <taxon>Pyramimonadaceae</taxon>
        <taxon>Cymbomonas</taxon>
    </lineage>
</organism>
<dbReference type="Pfam" id="PF17921">
    <property type="entry name" value="Integrase_H2C2"/>
    <property type="match status" value="1"/>
</dbReference>
<dbReference type="Gene3D" id="1.10.340.70">
    <property type="match status" value="1"/>
</dbReference>
<reference evidence="3 4" key="1">
    <citation type="journal article" date="2015" name="Genome Biol. Evol.">
        <title>Comparative Genomics of a Bacterivorous Green Alga Reveals Evolutionary Causalities and Consequences of Phago-Mixotrophic Mode of Nutrition.</title>
        <authorList>
            <person name="Burns J.A."/>
            <person name="Paasch A."/>
            <person name="Narechania A."/>
            <person name="Kim E."/>
        </authorList>
    </citation>
    <scope>NUCLEOTIDE SEQUENCE [LARGE SCALE GENOMIC DNA]</scope>
    <source>
        <strain evidence="3 4">PLY_AMNH</strain>
    </source>
</reference>
<sequence>MSQQASAARQRAAAGKRVRKGTSLSADRQYWRVRKDFFEKDAPDQQTDTKFVKALKAEHKTLKRVLRRFWWKNAEADVGDWVASCAVCQSVKPRPGFPDDVNAADWDLYATNVEFASNDSRCKSTGFTPFELCCGVSPLSQLDMFLEAAKLDAGRRTGGVGTAHEFAAKFSSQLRDARQRLEMAQQRQRQRFDERHAQRQYAVGDMVWVEAKHLTEKVMDRSLCRKLSKKWHGPLPVVERFFSDAQMELAGRLIEGHRWHTY</sequence>
<evidence type="ECO:0000313" key="3">
    <source>
        <dbReference type="EMBL" id="KAK3267243.1"/>
    </source>
</evidence>
<dbReference type="Proteomes" id="UP001190700">
    <property type="component" value="Unassembled WGS sequence"/>
</dbReference>
<keyword evidence="4" id="KW-1185">Reference proteome</keyword>
<dbReference type="AlphaFoldDB" id="A0AAE0L051"/>
<dbReference type="InterPro" id="IPR041588">
    <property type="entry name" value="Integrase_H2C2"/>
</dbReference>
<name>A0AAE0L051_9CHLO</name>
<proteinExistence type="predicted"/>
<dbReference type="PANTHER" id="PTHR47266">
    <property type="entry name" value="ENDONUCLEASE-RELATED"/>
    <property type="match status" value="1"/>
</dbReference>
<comment type="caution">
    <text evidence="3">The sequence shown here is derived from an EMBL/GenBank/DDBJ whole genome shotgun (WGS) entry which is preliminary data.</text>
</comment>
<evidence type="ECO:0000313" key="4">
    <source>
        <dbReference type="Proteomes" id="UP001190700"/>
    </source>
</evidence>
<evidence type="ECO:0000256" key="1">
    <source>
        <dbReference type="SAM" id="MobiDB-lite"/>
    </source>
</evidence>
<accession>A0AAE0L051</accession>
<feature type="compositionally biased region" description="Low complexity" evidence="1">
    <location>
        <begin position="1"/>
        <end position="13"/>
    </location>
</feature>
<dbReference type="EMBL" id="LGRX02012544">
    <property type="protein sequence ID" value="KAK3267243.1"/>
    <property type="molecule type" value="Genomic_DNA"/>
</dbReference>
<protein>
    <recommendedName>
        <fullName evidence="2">Integrase zinc-binding domain-containing protein</fullName>
    </recommendedName>
</protein>
<dbReference type="InterPro" id="IPR052160">
    <property type="entry name" value="Gypsy_RT_Integrase-like"/>
</dbReference>
<evidence type="ECO:0000259" key="2">
    <source>
        <dbReference type="Pfam" id="PF17921"/>
    </source>
</evidence>
<feature type="region of interest" description="Disordered" evidence="1">
    <location>
        <begin position="1"/>
        <end position="24"/>
    </location>
</feature>
<gene>
    <name evidence="3" type="ORF">CYMTET_24189</name>
</gene>
<feature type="domain" description="Integrase zinc-binding" evidence="2">
    <location>
        <begin position="59"/>
        <end position="94"/>
    </location>
</feature>